<dbReference type="GO" id="GO:0047874">
    <property type="term" value="F:dolichyldiphosphatase activity"/>
    <property type="evidence" value="ECO:0007669"/>
    <property type="project" value="UniProtKB-UniRule"/>
</dbReference>
<keyword evidence="14" id="KW-1185">Reference proteome</keyword>
<evidence type="ECO:0000256" key="7">
    <source>
        <dbReference type="ARBA" id="ARBA00022989"/>
    </source>
</evidence>
<dbReference type="CTD" id="57171"/>
<feature type="domain" description="Phosphatidic acid phosphatase type 2/haloperoxidase" evidence="12">
    <location>
        <begin position="62"/>
        <end position="185"/>
    </location>
</feature>
<dbReference type="GO" id="GO:0005789">
    <property type="term" value="C:endoplasmic reticulum membrane"/>
    <property type="evidence" value="ECO:0007669"/>
    <property type="project" value="UniProtKB-SubCell"/>
</dbReference>
<dbReference type="Gene3D" id="1.20.144.10">
    <property type="entry name" value="Phosphatidic acid phosphatase type 2/haloperoxidase"/>
    <property type="match status" value="1"/>
</dbReference>
<dbReference type="InterPro" id="IPR039667">
    <property type="entry name" value="Dolichyldiphosphatase_PAP2"/>
</dbReference>
<dbReference type="Proteomes" id="UP000887568">
    <property type="component" value="Unplaced"/>
</dbReference>
<evidence type="ECO:0000259" key="12">
    <source>
        <dbReference type="SMART" id="SM00014"/>
    </source>
</evidence>
<reference evidence="13" key="1">
    <citation type="submission" date="2022-11" db="UniProtKB">
        <authorList>
            <consortium name="EnsemblMetazoa"/>
        </authorList>
    </citation>
    <scope>IDENTIFICATION</scope>
</reference>
<keyword evidence="5 11" id="KW-0378">Hydrolase</keyword>
<dbReference type="FunFam" id="1.20.144.10:FF:000003">
    <property type="entry name" value="Dolichyldiphosphatase 1"/>
    <property type="match status" value="1"/>
</dbReference>
<dbReference type="RefSeq" id="XP_038064066.1">
    <property type="nucleotide sequence ID" value="XM_038208138.1"/>
</dbReference>
<dbReference type="SMART" id="SM00014">
    <property type="entry name" value="acidPPc"/>
    <property type="match status" value="1"/>
</dbReference>
<evidence type="ECO:0000256" key="8">
    <source>
        <dbReference type="ARBA" id="ARBA00023136"/>
    </source>
</evidence>
<dbReference type="OMA" id="VYATLIW"/>
<dbReference type="InterPro" id="IPR036938">
    <property type="entry name" value="PAP2/HPO_sf"/>
</dbReference>
<keyword evidence="4 11" id="KW-0812">Transmembrane</keyword>
<keyword evidence="6 11" id="KW-0256">Endoplasmic reticulum</keyword>
<comment type="function">
    <text evidence="9 11">Required for efficient N-glycosylation. Necessary for maintaining optimal levels of dolichol-linked oligosaccharides. Hydrolyzes dolichyl pyrophosphate at a very high rate and dolichyl monophosphate at a much lower rate. Does not act on phosphatidate.</text>
</comment>
<dbReference type="EC" id="3.6.1.43" evidence="11"/>
<feature type="transmembrane region" description="Helical" evidence="11">
    <location>
        <begin position="139"/>
        <end position="158"/>
    </location>
</feature>
<feature type="transmembrane region" description="Helical" evidence="11">
    <location>
        <begin position="109"/>
        <end position="127"/>
    </location>
</feature>
<dbReference type="PANTHER" id="PTHR11247:SF1">
    <property type="entry name" value="DOLICHYLDIPHOSPHATASE 1"/>
    <property type="match status" value="1"/>
</dbReference>
<comment type="catalytic activity">
    <reaction evidence="10 11">
        <text>a di-trans,poly-cis-dolichyl diphosphate + H2O = a di-trans,poly-cis-dolichyl phosphate + phosphate + H(+)</text>
        <dbReference type="Rhea" id="RHEA:14385"/>
        <dbReference type="Rhea" id="RHEA-COMP:19498"/>
        <dbReference type="Rhea" id="RHEA-COMP:19506"/>
        <dbReference type="ChEBI" id="CHEBI:15377"/>
        <dbReference type="ChEBI" id="CHEBI:15378"/>
        <dbReference type="ChEBI" id="CHEBI:43474"/>
        <dbReference type="ChEBI" id="CHEBI:57497"/>
        <dbReference type="ChEBI" id="CHEBI:57683"/>
        <dbReference type="EC" id="3.6.1.43"/>
    </reaction>
</comment>
<evidence type="ECO:0000313" key="13">
    <source>
        <dbReference type="EnsemblMetazoa" id="XP_038064066.1"/>
    </source>
</evidence>
<evidence type="ECO:0000256" key="5">
    <source>
        <dbReference type="ARBA" id="ARBA00022801"/>
    </source>
</evidence>
<organism evidence="13 14">
    <name type="scientific">Patiria miniata</name>
    <name type="common">Bat star</name>
    <name type="synonym">Asterina miniata</name>
    <dbReference type="NCBI Taxonomy" id="46514"/>
    <lineage>
        <taxon>Eukaryota</taxon>
        <taxon>Metazoa</taxon>
        <taxon>Echinodermata</taxon>
        <taxon>Eleutherozoa</taxon>
        <taxon>Asterozoa</taxon>
        <taxon>Asteroidea</taxon>
        <taxon>Valvatacea</taxon>
        <taxon>Valvatida</taxon>
        <taxon>Asterinidae</taxon>
        <taxon>Patiria</taxon>
    </lineage>
</organism>
<evidence type="ECO:0000256" key="1">
    <source>
        <dbReference type="ARBA" id="ARBA00004477"/>
    </source>
</evidence>
<dbReference type="Pfam" id="PF01569">
    <property type="entry name" value="PAP2"/>
    <property type="match status" value="1"/>
</dbReference>
<dbReference type="InterPro" id="IPR000326">
    <property type="entry name" value="PAP2/HPO"/>
</dbReference>
<keyword evidence="8 11" id="KW-0472">Membrane</keyword>
<proteinExistence type="inferred from homology"/>
<dbReference type="EnsemblMetazoa" id="XM_038208138.1">
    <property type="protein sequence ID" value="XP_038064066.1"/>
    <property type="gene ID" value="LOC119734604"/>
</dbReference>
<evidence type="ECO:0000256" key="4">
    <source>
        <dbReference type="ARBA" id="ARBA00022692"/>
    </source>
</evidence>
<evidence type="ECO:0000256" key="9">
    <source>
        <dbReference type="ARBA" id="ARBA00024907"/>
    </source>
</evidence>
<evidence type="ECO:0000313" key="14">
    <source>
        <dbReference type="Proteomes" id="UP000887568"/>
    </source>
</evidence>
<protein>
    <recommendedName>
        <fullName evidence="11">Dolichyldiphosphatase</fullName>
        <ecNumber evidence="11">3.6.1.43</ecNumber>
    </recommendedName>
</protein>
<evidence type="ECO:0000256" key="6">
    <source>
        <dbReference type="ARBA" id="ARBA00022824"/>
    </source>
</evidence>
<evidence type="ECO:0000256" key="2">
    <source>
        <dbReference type="ARBA" id="ARBA00004922"/>
    </source>
</evidence>
<evidence type="ECO:0000256" key="11">
    <source>
        <dbReference type="RuleBase" id="RU367078"/>
    </source>
</evidence>
<dbReference type="PANTHER" id="PTHR11247">
    <property type="entry name" value="PALMITOYL-PROTEIN THIOESTERASE/DOLICHYLDIPHOSPHATASE 1"/>
    <property type="match status" value="1"/>
</dbReference>
<accession>A0A914AKG8</accession>
<dbReference type="CDD" id="cd03382">
    <property type="entry name" value="PAP2_dolichyldiphosphatase"/>
    <property type="match status" value="1"/>
</dbReference>
<feature type="transmembrane region" description="Helical" evidence="11">
    <location>
        <begin position="35"/>
        <end position="56"/>
    </location>
</feature>
<sequence>MEAERSEHTAEGEVQWRPVSLTFVEYPEGDIIGKALAYISLAPVIILVGFATLILFRRELHTMTFFCGLLFNEMVNWITKHIIKEPRPPRGNQEMLFSEYGMPSSHSQFMWFFAVYIVLFIYIRLGLQQHSSASLIELAWKHCLAIGTTFLALIVSFSRVYLAYHTVRQVICGALLGTILAVPWFAFNEVFLTPLYPRVVSWRVAEILLVRDSTLIPNVLWFEYTNARTEARTRQRKQGCGNKMS</sequence>
<comment type="subcellular location">
    <subcellularLocation>
        <location evidence="1 11">Endoplasmic reticulum membrane</location>
        <topology evidence="1 11">Multi-pass membrane protein</topology>
    </subcellularLocation>
</comment>
<dbReference type="OrthoDB" id="302705at2759"/>
<evidence type="ECO:0000256" key="10">
    <source>
        <dbReference type="ARBA" id="ARBA00047349"/>
    </source>
</evidence>
<evidence type="ECO:0000256" key="3">
    <source>
        <dbReference type="ARBA" id="ARBA00005518"/>
    </source>
</evidence>
<dbReference type="AlphaFoldDB" id="A0A914AKG8"/>
<name>A0A914AKG8_PATMI</name>
<dbReference type="GO" id="GO:0008610">
    <property type="term" value="P:lipid biosynthetic process"/>
    <property type="evidence" value="ECO:0007669"/>
    <property type="project" value="TreeGrafter"/>
</dbReference>
<keyword evidence="7 11" id="KW-1133">Transmembrane helix</keyword>
<dbReference type="GO" id="GO:0006487">
    <property type="term" value="P:protein N-linked glycosylation"/>
    <property type="evidence" value="ECO:0007669"/>
    <property type="project" value="UniProtKB-UniRule"/>
</dbReference>
<feature type="transmembrane region" description="Helical" evidence="11">
    <location>
        <begin position="170"/>
        <end position="187"/>
    </location>
</feature>
<dbReference type="GeneID" id="119734604"/>
<dbReference type="SUPFAM" id="SSF48317">
    <property type="entry name" value="Acid phosphatase/Vanadium-dependent haloperoxidase"/>
    <property type="match status" value="1"/>
</dbReference>
<comment type="similarity">
    <text evidence="3 11">Belongs to the dolichyldiphosphatase family.</text>
</comment>
<comment type="pathway">
    <text evidence="2 11">Protein modification; protein glycosylation.</text>
</comment>